<evidence type="ECO:0000256" key="2">
    <source>
        <dbReference type="SAM" id="SignalP"/>
    </source>
</evidence>
<protein>
    <submittedName>
        <fullName evidence="4">Uncharacterized lipoprotein YddW (UPF0748 family)</fullName>
    </submittedName>
</protein>
<dbReference type="PANTHER" id="PTHR43405:SF1">
    <property type="entry name" value="GLYCOSYL HYDROLASE DIGH"/>
    <property type="match status" value="1"/>
</dbReference>
<keyword evidence="5" id="KW-1185">Reference proteome</keyword>
<dbReference type="Proteomes" id="UP000294911">
    <property type="component" value="Unassembled WGS sequence"/>
</dbReference>
<comment type="caution">
    <text evidence="4">The sequence shown here is derived from an EMBL/GenBank/DDBJ whole genome shotgun (WGS) entry which is preliminary data.</text>
</comment>
<evidence type="ECO:0000259" key="3">
    <source>
        <dbReference type="Pfam" id="PF02638"/>
    </source>
</evidence>
<dbReference type="InterPro" id="IPR003790">
    <property type="entry name" value="GHL10"/>
</dbReference>
<dbReference type="Pfam" id="PF02638">
    <property type="entry name" value="GHL10"/>
    <property type="match status" value="1"/>
</dbReference>
<name>A0A4R2R5W6_9PSEU</name>
<keyword evidence="1 2" id="KW-0732">Signal</keyword>
<organism evidence="4 5">
    <name type="scientific">Tamaricihabitans halophyticus</name>
    <dbReference type="NCBI Taxonomy" id="1262583"/>
    <lineage>
        <taxon>Bacteria</taxon>
        <taxon>Bacillati</taxon>
        <taxon>Actinomycetota</taxon>
        <taxon>Actinomycetes</taxon>
        <taxon>Pseudonocardiales</taxon>
        <taxon>Pseudonocardiaceae</taxon>
        <taxon>Tamaricihabitans</taxon>
    </lineage>
</organism>
<dbReference type="InterPro" id="IPR052177">
    <property type="entry name" value="Divisome_Glycosyl_Hydrolase"/>
</dbReference>
<proteinExistence type="predicted"/>
<feature type="chain" id="PRO_5020846410" evidence="2">
    <location>
        <begin position="32"/>
        <end position="414"/>
    </location>
</feature>
<sequence>MNSRKLLRSALGVLTAAALLGGLSAAQTATAQQDSTAPTAESSKQDPQLRGVWIASVENIDWPSSPGLSVDEQKAELTKLYDEAVDNNLNAVMVQVRPTADAFWPSPHEPWSHWLTGTQGEDPGYDPLAFAVQEAHDRGLEFHGWFNPYRIAMHDDPSKLDAEHPARKNPDWTFSYDGKLYYNPGVPEAREFVQKAMMDAVNNYDIDGVHFDDYFYPYPVDGKSIPDEDTFAEHGGDFDNIADWRRNNVDLLVKEMGEKIEAAKPDVEFGISPFGIWRNAGTDPNGSDTNGLESYDQLYADTRKWVKEGYVTYINPQVYWYIGNSAADYAKLVPWWSDVVDGTDVKLYIGQPAYRIGEEDGYDNNTLTEHLTFNQDYPQVSGDVYFSATSLRTNAADAMAKVVADHYTEPVPTP</sequence>
<gene>
    <name evidence="4" type="ORF">EV191_102182</name>
</gene>
<reference evidence="4 5" key="1">
    <citation type="submission" date="2019-03" db="EMBL/GenBank/DDBJ databases">
        <title>Genomic Encyclopedia of Type Strains, Phase IV (KMG-IV): sequencing the most valuable type-strain genomes for metagenomic binning, comparative biology and taxonomic classification.</title>
        <authorList>
            <person name="Goeker M."/>
        </authorList>
    </citation>
    <scope>NUCLEOTIDE SEQUENCE [LARGE SCALE GENOMIC DNA]</scope>
    <source>
        <strain evidence="4 5">DSM 45765</strain>
    </source>
</reference>
<evidence type="ECO:0000313" key="5">
    <source>
        <dbReference type="Proteomes" id="UP000294911"/>
    </source>
</evidence>
<dbReference type="EMBL" id="SLXQ01000002">
    <property type="protein sequence ID" value="TCP54971.1"/>
    <property type="molecule type" value="Genomic_DNA"/>
</dbReference>
<feature type="signal peptide" evidence="2">
    <location>
        <begin position="1"/>
        <end position="31"/>
    </location>
</feature>
<evidence type="ECO:0000256" key="1">
    <source>
        <dbReference type="ARBA" id="ARBA00022729"/>
    </source>
</evidence>
<feature type="domain" description="Glycosyl hydrolase-like 10" evidence="3">
    <location>
        <begin position="48"/>
        <end position="359"/>
    </location>
</feature>
<dbReference type="RefSeq" id="WP_132876360.1">
    <property type="nucleotide sequence ID" value="NZ_SLXQ01000002.1"/>
</dbReference>
<dbReference type="AlphaFoldDB" id="A0A4R2R5W6"/>
<dbReference type="InterPro" id="IPR017853">
    <property type="entry name" value="GH"/>
</dbReference>
<dbReference type="SUPFAM" id="SSF51445">
    <property type="entry name" value="(Trans)glycosidases"/>
    <property type="match status" value="1"/>
</dbReference>
<accession>A0A4R2R5W6</accession>
<dbReference type="Gene3D" id="3.20.20.80">
    <property type="entry name" value="Glycosidases"/>
    <property type="match status" value="1"/>
</dbReference>
<dbReference type="PANTHER" id="PTHR43405">
    <property type="entry name" value="GLYCOSYL HYDROLASE DIGH"/>
    <property type="match status" value="1"/>
</dbReference>
<evidence type="ECO:0000313" key="4">
    <source>
        <dbReference type="EMBL" id="TCP54971.1"/>
    </source>
</evidence>
<keyword evidence="4" id="KW-0449">Lipoprotein</keyword>
<dbReference type="OrthoDB" id="9773203at2"/>